<sequence>MRPGCLNRWRGLSLAGLLALAPAAALTQEGGFTAPDQTDGPVSISMNAMGSLTPQAGLRVFVGPASECCEGRSPVSGRYLVVEDTVSFVPAFPFVQGQVYSALIRGESIREFVVGGESVSAAPEVVAVYPSGTTIPENTLRFYVDFAHPMQPHRAEEFISLERGDGRPDRAAFMSFKQELWNHDRTRLTLLMDPGRIKRGVATNLELGPALESGQSYTLVVGAGWPSANGQGVTSEYRAPFDVGEPIRSLPDTKKWTVSAPRMATRQPLELRFDRPFDQVQLGHTIIVHDAAGRRIQGTINTLESETVWRFVPQAAWSDPEIQVVVDASLEDVAGNNFREVLDHAVGTPAREVVSTTLKVTLKAP</sequence>
<dbReference type="RefSeq" id="WP_271433046.1">
    <property type="nucleotide sequence ID" value="NZ_JAQIOY010000004.1"/>
</dbReference>
<reference evidence="2 3" key="1">
    <citation type="submission" date="2023-01" db="EMBL/GenBank/DDBJ databases">
        <title>Thalassococcus onchidii sp. nov., isolated from a marine invertebrate from the South China Sea.</title>
        <authorList>
            <person name="Xu S."/>
            <person name="Liu Z."/>
            <person name="Xu Y."/>
        </authorList>
    </citation>
    <scope>NUCLEOTIDE SEQUENCE [LARGE SCALE GENOMIC DNA]</scope>
    <source>
        <strain evidence="2 3">KCTC 32084</strain>
    </source>
</reference>
<evidence type="ECO:0000313" key="2">
    <source>
        <dbReference type="EMBL" id="MDA7425688.1"/>
    </source>
</evidence>
<accession>A0ABT4XUT2</accession>
<evidence type="ECO:0000313" key="3">
    <source>
        <dbReference type="Proteomes" id="UP001210720"/>
    </source>
</evidence>
<dbReference type="EMBL" id="JAQIOY010000004">
    <property type="protein sequence ID" value="MDA7425688.1"/>
    <property type="molecule type" value="Genomic_DNA"/>
</dbReference>
<name>A0ABT4XUT2_9RHOB</name>
<proteinExistence type="predicted"/>
<keyword evidence="3" id="KW-1185">Reference proteome</keyword>
<gene>
    <name evidence="2" type="ORF">PFY00_13220</name>
</gene>
<keyword evidence="1" id="KW-0732">Signal</keyword>
<comment type="caution">
    <text evidence="2">The sequence shown here is derived from an EMBL/GenBank/DDBJ whole genome shotgun (WGS) entry which is preliminary data.</text>
</comment>
<evidence type="ECO:0000256" key="1">
    <source>
        <dbReference type="SAM" id="SignalP"/>
    </source>
</evidence>
<feature type="signal peptide" evidence="1">
    <location>
        <begin position="1"/>
        <end position="27"/>
    </location>
</feature>
<protein>
    <recommendedName>
        <fullName evidence="4">SbsA Ig-like domain-containing protein</fullName>
    </recommendedName>
</protein>
<feature type="chain" id="PRO_5046114841" description="SbsA Ig-like domain-containing protein" evidence="1">
    <location>
        <begin position="28"/>
        <end position="365"/>
    </location>
</feature>
<organism evidence="2 3">
    <name type="scientific">Thalassococcus lentus</name>
    <dbReference type="NCBI Taxonomy" id="1210524"/>
    <lineage>
        <taxon>Bacteria</taxon>
        <taxon>Pseudomonadati</taxon>
        <taxon>Pseudomonadota</taxon>
        <taxon>Alphaproteobacteria</taxon>
        <taxon>Rhodobacterales</taxon>
        <taxon>Roseobacteraceae</taxon>
        <taxon>Thalassococcus</taxon>
    </lineage>
</organism>
<evidence type="ECO:0008006" key="4">
    <source>
        <dbReference type="Google" id="ProtNLM"/>
    </source>
</evidence>
<dbReference type="Proteomes" id="UP001210720">
    <property type="component" value="Unassembled WGS sequence"/>
</dbReference>